<feature type="signal peptide" evidence="1">
    <location>
        <begin position="1"/>
        <end position="24"/>
    </location>
</feature>
<dbReference type="Gene3D" id="2.40.128.20">
    <property type="match status" value="1"/>
</dbReference>
<accession>A0A023G975</accession>
<reference evidence="2" key="1">
    <citation type="submission" date="2014-03" db="EMBL/GenBank/DDBJ databases">
        <title>The sialotranscriptome of Amblyomma triste, Amblyomma parvum and Amblyomma cajennense ticks, uncovered by 454-based RNA-seq.</title>
        <authorList>
            <person name="Garcia G.R."/>
            <person name="Gardinassi L.G."/>
            <person name="Ribeiro J.M."/>
            <person name="Anatriello E."/>
            <person name="Ferreira B.R."/>
            <person name="Moreira H.N."/>
            <person name="Mafra C."/>
            <person name="Olegario M.M."/>
            <person name="Szabo P.J."/>
            <person name="Miranda-Santos I.K."/>
            <person name="Maruyama S.R."/>
        </authorList>
    </citation>
    <scope>NUCLEOTIDE SEQUENCE</scope>
    <source>
        <strain evidence="2">Mato Grasso do Sul</strain>
        <tissue evidence="2">Salivary glands</tissue>
    </source>
</reference>
<protein>
    <submittedName>
        <fullName evidence="2">Putative lipocalin-5 1</fullName>
    </submittedName>
</protein>
<evidence type="ECO:0000313" key="2">
    <source>
        <dbReference type="EMBL" id="JAC30791.1"/>
    </source>
</evidence>
<dbReference type="Pfam" id="PF02098">
    <property type="entry name" value="His_binding"/>
    <property type="match status" value="1"/>
</dbReference>
<name>A0A023G975_AMBTT</name>
<organism evidence="2">
    <name type="scientific">Amblyomma triste</name>
    <name type="common">Neotropical tick</name>
    <dbReference type="NCBI Taxonomy" id="251400"/>
    <lineage>
        <taxon>Eukaryota</taxon>
        <taxon>Metazoa</taxon>
        <taxon>Ecdysozoa</taxon>
        <taxon>Arthropoda</taxon>
        <taxon>Chelicerata</taxon>
        <taxon>Arachnida</taxon>
        <taxon>Acari</taxon>
        <taxon>Parasitiformes</taxon>
        <taxon>Ixodida</taxon>
        <taxon>Ixodoidea</taxon>
        <taxon>Ixodidae</taxon>
        <taxon>Amblyomminae</taxon>
        <taxon>Amblyomma</taxon>
    </lineage>
</organism>
<evidence type="ECO:0000256" key="1">
    <source>
        <dbReference type="SAM" id="SignalP"/>
    </source>
</evidence>
<dbReference type="InterPro" id="IPR012674">
    <property type="entry name" value="Calycin"/>
</dbReference>
<dbReference type="GO" id="GO:0043176">
    <property type="term" value="F:amine binding"/>
    <property type="evidence" value="ECO:0007669"/>
    <property type="project" value="InterPro"/>
</dbReference>
<feature type="chain" id="PRO_5001521774" evidence="1">
    <location>
        <begin position="25"/>
        <end position="183"/>
    </location>
</feature>
<proteinExistence type="evidence at transcript level"/>
<dbReference type="EMBL" id="GBBM01004627">
    <property type="protein sequence ID" value="JAC30791.1"/>
    <property type="molecule type" value="mRNA"/>
</dbReference>
<sequence length="183" mass="21064">MHLVQAVALTLSCICSFQAHYSEGKPKHQLYHETPDVGKVFASFPHVLSIADVDKDGDLDCLAAVRTDYDKSIPRATFVWIFPGLNGREPINISYVGVQGESPDEVRFWDQNGDGTAETARYVYTDYKECLIADLYERKECMLWTSWEVKDHISQECWDQFEDNCEDAHMSYDEDTCRPFINF</sequence>
<dbReference type="SUPFAM" id="SSF50814">
    <property type="entry name" value="Lipocalins"/>
    <property type="match status" value="1"/>
</dbReference>
<dbReference type="AlphaFoldDB" id="A0A023G975"/>
<dbReference type="GO" id="GO:0030682">
    <property type="term" value="P:symbiont-mediated perturbation of host defenses"/>
    <property type="evidence" value="ECO:0007669"/>
    <property type="project" value="InterPro"/>
</dbReference>
<dbReference type="InterPro" id="IPR002970">
    <property type="entry name" value="Tick_his-bd"/>
</dbReference>
<keyword evidence="1" id="KW-0732">Signal</keyword>